<dbReference type="EMBL" id="BMIB01000002">
    <property type="protein sequence ID" value="GGH67356.1"/>
    <property type="molecule type" value="Genomic_DNA"/>
</dbReference>
<sequence length="255" mass="28541">MAKDVTAELVYVLEISRQHQHYLGRIRHWEQLMVACNNHCCLVKGFTKEQAVSTEVKSIPFATLYHWHNGHLFRPGGLVPEKQLAAKEQFQPIAQALPVTLPAFNHNYFGIQQQIPVRLVPGVQEQSACGMLVKVDVLGRYIATAAAVRLQPLQWCLLNRHKALVLGTPLLPLSHAQVLWQSGNLLLPVGYTLEWPVLSPILQQIAEGKGNLALWQQDQTLLPLFWQQFRPLSVSSFRLTTGNIAAPENSPADGQ</sequence>
<evidence type="ECO:0000259" key="1">
    <source>
        <dbReference type="Pfam" id="PF19918"/>
    </source>
</evidence>
<gene>
    <name evidence="2" type="ORF">GCM10011379_22540</name>
</gene>
<organism evidence="2 3">
    <name type="scientific">Filimonas zeae</name>
    <dbReference type="NCBI Taxonomy" id="1737353"/>
    <lineage>
        <taxon>Bacteria</taxon>
        <taxon>Pseudomonadati</taxon>
        <taxon>Bacteroidota</taxon>
        <taxon>Chitinophagia</taxon>
        <taxon>Chitinophagales</taxon>
        <taxon>Chitinophagaceae</taxon>
        <taxon>Filimonas</taxon>
    </lineage>
</organism>
<protein>
    <recommendedName>
        <fullName evidence="1">MoxR-vWA-beta-propeller ternary system domain-containing protein</fullName>
    </recommendedName>
</protein>
<reference evidence="2" key="1">
    <citation type="journal article" date="2014" name="Int. J. Syst. Evol. Microbiol.">
        <title>Complete genome sequence of Corynebacterium casei LMG S-19264T (=DSM 44701T), isolated from a smear-ripened cheese.</title>
        <authorList>
            <consortium name="US DOE Joint Genome Institute (JGI-PGF)"/>
            <person name="Walter F."/>
            <person name="Albersmeier A."/>
            <person name="Kalinowski J."/>
            <person name="Ruckert C."/>
        </authorList>
    </citation>
    <scope>NUCLEOTIDE SEQUENCE</scope>
    <source>
        <strain evidence="2">CGMCC 1.15290</strain>
    </source>
</reference>
<dbReference type="AlphaFoldDB" id="A0A917J0R7"/>
<reference evidence="2" key="2">
    <citation type="submission" date="2020-09" db="EMBL/GenBank/DDBJ databases">
        <authorList>
            <person name="Sun Q."/>
            <person name="Zhou Y."/>
        </authorList>
    </citation>
    <scope>NUCLEOTIDE SEQUENCE</scope>
    <source>
        <strain evidence="2">CGMCC 1.15290</strain>
    </source>
</reference>
<name>A0A917J0R7_9BACT</name>
<evidence type="ECO:0000313" key="3">
    <source>
        <dbReference type="Proteomes" id="UP000627292"/>
    </source>
</evidence>
<comment type="caution">
    <text evidence="2">The sequence shown here is derived from an EMBL/GenBank/DDBJ whole genome shotgun (WGS) entry which is preliminary data.</text>
</comment>
<dbReference type="Pfam" id="PF19918">
    <property type="entry name" value="bpX2"/>
    <property type="match status" value="1"/>
</dbReference>
<evidence type="ECO:0000313" key="2">
    <source>
        <dbReference type="EMBL" id="GGH67356.1"/>
    </source>
</evidence>
<accession>A0A917J0R7</accession>
<keyword evidence="3" id="KW-1185">Reference proteome</keyword>
<dbReference type="RefSeq" id="WP_188952125.1">
    <property type="nucleotide sequence ID" value="NZ_BMIB01000002.1"/>
</dbReference>
<dbReference type="InterPro" id="IPR045552">
    <property type="entry name" value="bpX2"/>
</dbReference>
<dbReference type="Proteomes" id="UP000627292">
    <property type="component" value="Unassembled WGS sequence"/>
</dbReference>
<proteinExistence type="predicted"/>
<feature type="domain" description="MoxR-vWA-beta-propeller ternary system" evidence="1">
    <location>
        <begin position="13"/>
        <end position="239"/>
    </location>
</feature>